<dbReference type="InterPro" id="IPR005024">
    <property type="entry name" value="Snf7_fam"/>
</dbReference>
<reference evidence="3" key="2">
    <citation type="submission" date="2025-08" db="UniProtKB">
        <authorList>
            <consortium name="RefSeq"/>
        </authorList>
    </citation>
    <scope>IDENTIFICATION</scope>
</reference>
<organism evidence="2 3">
    <name type="scientific">Gossypium hirsutum</name>
    <name type="common">Upland cotton</name>
    <name type="synonym">Gossypium mexicanum</name>
    <dbReference type="NCBI Taxonomy" id="3635"/>
    <lineage>
        <taxon>Eukaryota</taxon>
        <taxon>Viridiplantae</taxon>
        <taxon>Streptophyta</taxon>
        <taxon>Embryophyta</taxon>
        <taxon>Tracheophyta</taxon>
        <taxon>Spermatophyta</taxon>
        <taxon>Magnoliopsida</taxon>
        <taxon>eudicotyledons</taxon>
        <taxon>Gunneridae</taxon>
        <taxon>Pentapetalae</taxon>
        <taxon>rosids</taxon>
        <taxon>malvids</taxon>
        <taxon>Malvales</taxon>
        <taxon>Malvaceae</taxon>
        <taxon>Malvoideae</taxon>
        <taxon>Gossypium</taxon>
    </lineage>
</organism>
<feature type="region of interest" description="Disordered" evidence="1">
    <location>
        <begin position="323"/>
        <end position="342"/>
    </location>
</feature>
<reference evidence="2" key="1">
    <citation type="journal article" date="2020" name="Nat. Genet.">
        <title>Genomic diversifications of five Gossypium allopolyploid species and their impact on cotton improvement.</title>
        <authorList>
            <person name="Chen Z.J."/>
            <person name="Sreedasyam A."/>
            <person name="Ando A."/>
            <person name="Song Q."/>
            <person name="De Santiago L.M."/>
            <person name="Hulse-Kemp A.M."/>
            <person name="Ding M."/>
            <person name="Ye W."/>
            <person name="Kirkbride R.C."/>
            <person name="Jenkins J."/>
            <person name="Plott C."/>
            <person name="Lovell J."/>
            <person name="Lin Y.M."/>
            <person name="Vaughn R."/>
            <person name="Liu B."/>
            <person name="Simpson S."/>
            <person name="Scheffler B.E."/>
            <person name="Wen L."/>
            <person name="Saski C.A."/>
            <person name="Grover C.E."/>
            <person name="Hu G."/>
            <person name="Conover J.L."/>
            <person name="Carlson J.W."/>
            <person name="Shu S."/>
            <person name="Boston L.B."/>
            <person name="Williams M."/>
            <person name="Peterson D.G."/>
            <person name="McGee K."/>
            <person name="Jones D.C."/>
            <person name="Wendel J.F."/>
            <person name="Stelly D.M."/>
            <person name="Grimwood J."/>
            <person name="Schmutz J."/>
        </authorList>
    </citation>
    <scope>NUCLEOTIDE SEQUENCE [LARGE SCALE GENOMIC DNA]</scope>
    <source>
        <strain evidence="2">cv. TM-1</strain>
    </source>
</reference>
<evidence type="ECO:0000256" key="1">
    <source>
        <dbReference type="SAM" id="MobiDB-lite"/>
    </source>
</evidence>
<dbReference type="Pfam" id="PF03357">
    <property type="entry name" value="Snf7"/>
    <property type="match status" value="1"/>
</dbReference>
<evidence type="ECO:0000313" key="3">
    <source>
        <dbReference type="RefSeq" id="XP_040938826.1"/>
    </source>
</evidence>
<accession>A0ABM2Z800</accession>
<keyword evidence="2" id="KW-1185">Reference proteome</keyword>
<dbReference type="Proteomes" id="UP000818029">
    <property type="component" value="Chromosome A12"/>
</dbReference>
<evidence type="ECO:0000313" key="2">
    <source>
        <dbReference type="Proteomes" id="UP000818029"/>
    </source>
</evidence>
<proteinExistence type="predicted"/>
<dbReference type="RefSeq" id="XP_040938826.1">
    <property type="nucleotide sequence ID" value="XM_041082892.1"/>
</dbReference>
<dbReference type="Gene3D" id="6.10.140.1230">
    <property type="match status" value="1"/>
</dbReference>
<name>A0ABM2Z800_GOSHI</name>
<feature type="region of interest" description="Disordered" evidence="1">
    <location>
        <begin position="392"/>
        <end position="417"/>
    </location>
</feature>
<gene>
    <name evidence="3" type="primary">LOC107922970</name>
</gene>
<protein>
    <submittedName>
        <fullName evidence="3">Charged multivesicular body protein 7 isoform X2</fullName>
    </submittedName>
</protein>
<dbReference type="PANTHER" id="PTHR22761">
    <property type="entry name" value="CHARGED MULTIVESICULAR BODY PROTEIN"/>
    <property type="match status" value="1"/>
</dbReference>
<dbReference type="GeneID" id="107922970"/>
<dbReference type="PANTHER" id="PTHR22761:SF7">
    <property type="entry name" value="SNF7 FAMILY PROTEIN"/>
    <property type="match status" value="1"/>
</dbReference>
<sequence>MDSKSVKEFIRKEVPDWDYELIATARFKAFSGQKSDWEPKFQFWKNLIVKNEWFNRGGLTPLCIDHVLFIMYNEGEITRISDMVGPYSGRITQLFYKVKSLMNRSTMSPESILLEDCLILTTLLKEKADEVIKCLSESHWNSYCVVTRNKFESMCGGQKEGYAVLSYLSGCRKGRYLSTTKKELIEGIKVSLSSAVVSGVSSLDFDTLHLIWTQEKLQQQLDVIDRRWEMSRQSALALLKSGNKKLALRHAKEMKLGTENREKCNSLLNRVEEVLSVIANAESTKQVTEAIQIGAQVIKENKISIEEVQLCLEELEESIDSQKQVEKALEPAPSLDMEDEDIEEEFRKLELEIGSGNLKDLNPEAGVSDSEGTDQSLADVLLNLKLADDAPGSGSAIQNSGLPAKNKESNSPMLEAA</sequence>